<name>A0A9Q1CHC1_HOLLE</name>
<dbReference type="Proteomes" id="UP001152320">
    <property type="component" value="Chromosome 3"/>
</dbReference>
<evidence type="ECO:0000313" key="2">
    <source>
        <dbReference type="EMBL" id="KAJ8044509.1"/>
    </source>
</evidence>
<gene>
    <name evidence="2" type="ORF">HOLleu_07278</name>
</gene>
<dbReference type="AlphaFoldDB" id="A0A9Q1CHC1"/>
<evidence type="ECO:0000313" key="3">
    <source>
        <dbReference type="Proteomes" id="UP001152320"/>
    </source>
</evidence>
<reference evidence="2" key="1">
    <citation type="submission" date="2021-10" db="EMBL/GenBank/DDBJ databases">
        <title>Tropical sea cucumber genome reveals ecological adaptation and Cuvierian tubules defense mechanism.</title>
        <authorList>
            <person name="Chen T."/>
        </authorList>
    </citation>
    <scope>NUCLEOTIDE SEQUENCE</scope>
    <source>
        <strain evidence="2">Nanhai2018</strain>
        <tissue evidence="2">Muscle</tissue>
    </source>
</reference>
<evidence type="ECO:0008006" key="4">
    <source>
        <dbReference type="Google" id="ProtNLM"/>
    </source>
</evidence>
<feature type="signal peptide" evidence="1">
    <location>
        <begin position="1"/>
        <end position="19"/>
    </location>
</feature>
<keyword evidence="3" id="KW-1185">Reference proteome</keyword>
<comment type="caution">
    <text evidence="2">The sequence shown here is derived from an EMBL/GenBank/DDBJ whole genome shotgun (WGS) entry which is preliminary data.</text>
</comment>
<organism evidence="2 3">
    <name type="scientific">Holothuria leucospilota</name>
    <name type="common">Black long sea cucumber</name>
    <name type="synonym">Mertensiothuria leucospilota</name>
    <dbReference type="NCBI Taxonomy" id="206669"/>
    <lineage>
        <taxon>Eukaryota</taxon>
        <taxon>Metazoa</taxon>
        <taxon>Echinodermata</taxon>
        <taxon>Eleutherozoa</taxon>
        <taxon>Echinozoa</taxon>
        <taxon>Holothuroidea</taxon>
        <taxon>Aspidochirotacea</taxon>
        <taxon>Aspidochirotida</taxon>
        <taxon>Holothuriidae</taxon>
        <taxon>Holothuria</taxon>
    </lineage>
</organism>
<feature type="chain" id="PRO_5040379672" description="G-protein coupled receptors family 3 profile domain-containing protein" evidence="1">
    <location>
        <begin position="20"/>
        <end position="73"/>
    </location>
</feature>
<sequence length="73" mass="8076">MLFCTSATLIVIFVPKIVSVYKDPKGENAISSNTTTQDQRTVTEVSVVAVQSITEENKTLRTKIMEVTRLSTL</sequence>
<accession>A0A9Q1CHC1</accession>
<evidence type="ECO:0000256" key="1">
    <source>
        <dbReference type="SAM" id="SignalP"/>
    </source>
</evidence>
<proteinExistence type="predicted"/>
<protein>
    <recommendedName>
        <fullName evidence="4">G-protein coupled receptors family 3 profile domain-containing protein</fullName>
    </recommendedName>
</protein>
<dbReference type="EMBL" id="JAIZAY010000003">
    <property type="protein sequence ID" value="KAJ8044509.1"/>
    <property type="molecule type" value="Genomic_DNA"/>
</dbReference>
<keyword evidence="1" id="KW-0732">Signal</keyword>